<organism evidence="1 2">
    <name type="scientific">Racocetra persica</name>
    <dbReference type="NCBI Taxonomy" id="160502"/>
    <lineage>
        <taxon>Eukaryota</taxon>
        <taxon>Fungi</taxon>
        <taxon>Fungi incertae sedis</taxon>
        <taxon>Mucoromycota</taxon>
        <taxon>Glomeromycotina</taxon>
        <taxon>Glomeromycetes</taxon>
        <taxon>Diversisporales</taxon>
        <taxon>Gigasporaceae</taxon>
        <taxon>Racocetra</taxon>
    </lineage>
</organism>
<sequence length="47" mass="5478">ARPDLARKSLARPDIFRPVIIACQARSRPGRIRPYKNTYKLRKTVNL</sequence>
<keyword evidence="2" id="KW-1185">Reference proteome</keyword>
<gene>
    <name evidence="1" type="ORF">RPERSI_LOCUS22908</name>
</gene>
<comment type="caution">
    <text evidence="1">The sequence shown here is derived from an EMBL/GenBank/DDBJ whole genome shotgun (WGS) entry which is preliminary data.</text>
</comment>
<accession>A0ACA9RT08</accession>
<dbReference type="Proteomes" id="UP000789920">
    <property type="component" value="Unassembled WGS sequence"/>
</dbReference>
<evidence type="ECO:0000313" key="2">
    <source>
        <dbReference type="Proteomes" id="UP000789920"/>
    </source>
</evidence>
<proteinExistence type="predicted"/>
<dbReference type="EMBL" id="CAJVQC010070358">
    <property type="protein sequence ID" value="CAG8809652.1"/>
    <property type="molecule type" value="Genomic_DNA"/>
</dbReference>
<feature type="non-terminal residue" evidence="1">
    <location>
        <position position="1"/>
    </location>
</feature>
<reference evidence="1" key="1">
    <citation type="submission" date="2021-06" db="EMBL/GenBank/DDBJ databases">
        <authorList>
            <person name="Kallberg Y."/>
            <person name="Tangrot J."/>
            <person name="Rosling A."/>
        </authorList>
    </citation>
    <scope>NUCLEOTIDE SEQUENCE</scope>
    <source>
        <strain evidence="1">MA461A</strain>
    </source>
</reference>
<feature type="non-terminal residue" evidence="1">
    <location>
        <position position="47"/>
    </location>
</feature>
<protein>
    <submittedName>
        <fullName evidence="1">22271_t:CDS:1</fullName>
    </submittedName>
</protein>
<evidence type="ECO:0000313" key="1">
    <source>
        <dbReference type="EMBL" id="CAG8809652.1"/>
    </source>
</evidence>
<name>A0ACA9RT08_9GLOM</name>